<dbReference type="PIRSF" id="PIRSF000439">
    <property type="entry name" value="Oat_ACAT_DAG_ARE"/>
    <property type="match status" value="1"/>
</dbReference>
<keyword evidence="3 9" id="KW-0808">Transferase</keyword>
<evidence type="ECO:0000256" key="7">
    <source>
        <dbReference type="ARBA" id="ARBA00023136"/>
    </source>
</evidence>
<keyword evidence="8 9" id="KW-0012">Acyltransferase</keyword>
<dbReference type="KEGG" id="ccat:101451980"/>
<protein>
    <recommendedName>
        <fullName evidence="9">O-acyltransferase</fullName>
    </recommendedName>
</protein>
<organism evidence="13 14">
    <name type="scientific">Ceratitis capitata</name>
    <name type="common">Mediterranean fruit fly</name>
    <name type="synonym">Tephritis capitata</name>
    <dbReference type="NCBI Taxonomy" id="7213"/>
    <lineage>
        <taxon>Eukaryota</taxon>
        <taxon>Metazoa</taxon>
        <taxon>Ecdysozoa</taxon>
        <taxon>Arthropoda</taxon>
        <taxon>Hexapoda</taxon>
        <taxon>Insecta</taxon>
        <taxon>Pterygota</taxon>
        <taxon>Neoptera</taxon>
        <taxon>Endopterygota</taxon>
        <taxon>Diptera</taxon>
        <taxon>Brachycera</taxon>
        <taxon>Muscomorpha</taxon>
        <taxon>Tephritoidea</taxon>
        <taxon>Tephritidae</taxon>
        <taxon>Ceratitis</taxon>
        <taxon>Ceratitis</taxon>
    </lineage>
</organism>
<dbReference type="AlphaFoldDB" id="A0A811V8K0"/>
<evidence type="ECO:0000256" key="11">
    <source>
        <dbReference type="SAM" id="MobiDB-lite"/>
    </source>
</evidence>
<evidence type="ECO:0000256" key="1">
    <source>
        <dbReference type="ARBA" id="ARBA00004477"/>
    </source>
</evidence>
<evidence type="ECO:0000313" key="13">
    <source>
        <dbReference type="EMBL" id="CAD7011587.1"/>
    </source>
</evidence>
<feature type="compositionally biased region" description="Polar residues" evidence="11">
    <location>
        <begin position="106"/>
        <end position="125"/>
    </location>
</feature>
<dbReference type="PANTHER" id="PTHR10408:SF8">
    <property type="entry name" value="O-ACYLTRANSFERASE"/>
    <property type="match status" value="1"/>
</dbReference>
<evidence type="ECO:0000256" key="2">
    <source>
        <dbReference type="ARBA" id="ARBA00009010"/>
    </source>
</evidence>
<dbReference type="PANTHER" id="PTHR10408">
    <property type="entry name" value="STEROL O-ACYLTRANSFERASE"/>
    <property type="match status" value="1"/>
</dbReference>
<dbReference type="Pfam" id="PF03062">
    <property type="entry name" value="MBOAT"/>
    <property type="match status" value="1"/>
</dbReference>
<dbReference type="Proteomes" id="UP000606786">
    <property type="component" value="Unassembled WGS sequence"/>
</dbReference>
<evidence type="ECO:0000256" key="3">
    <source>
        <dbReference type="ARBA" id="ARBA00022679"/>
    </source>
</evidence>
<comment type="caution">
    <text evidence="13">The sequence shown here is derived from an EMBL/GenBank/DDBJ whole genome shotgun (WGS) entry which is preliminary data.</text>
</comment>
<comment type="subcellular location">
    <subcellularLocation>
        <location evidence="1 9">Endoplasmic reticulum membrane</location>
        <topology evidence="1 9">Multi-pass membrane protein</topology>
    </subcellularLocation>
</comment>
<keyword evidence="6 12" id="KW-1133">Transmembrane helix</keyword>
<sequence>MTDRNIACAQDVPSNQINALPSEDNMQKDSTQLQNSPFELNYLRERLLGLENILLKDFKKRLDEEIEGVVQELRQHELQTNEFHGFAKPQNTNTWSNRVPLAKETPNGSKGSTVGLEKSTNSADNLKNKHKKQPRPLPDKVFVIRESYLTALLEVDHMRTIYHIFACIFLILIIQSISYDYLTEGRVYFGLGTFKSSLQKIQYVFAIWLLEHAVVFVLFYAFKMWATVRCKLARQPALQSFWSHSCLITYISSQLLLGYVASVLCLKLDLTFITSSILLLESTRLLMKMHAFVRTNAGRVLAGKLKVDTSPSPNAVDATEDNEKSTHIVRLPTFQSYLYFLFAPTLIYRDSYPRTSHIRWKFVLARFMEIVAIAFAYSYMFERYIKVQFSNIGVEELSPRTFLLKLYSMIMPNNIIFLCGFYLILHAWLNFTAELLRFGDRMFYKDWWTSSYYDVFFRNWNVVVHDWLYEYIYKDSYNHIFKGAKLPATLLVFGISALVHEHIIGFALKLFFPVMLCFFGILAVSMIYLLRTFSKRVGNFMVWLTLIIGNGLLFSLYPMEHYAQVNCSRTYEHWTDYFVPTLWTCYMKQ</sequence>
<keyword evidence="14" id="KW-1185">Reference proteome</keyword>
<name>A0A811V8K0_CERCA</name>
<feature type="transmembrane region" description="Helical" evidence="12">
    <location>
        <begin position="161"/>
        <end position="182"/>
    </location>
</feature>
<dbReference type="GO" id="GO:0008374">
    <property type="term" value="F:O-acyltransferase activity"/>
    <property type="evidence" value="ECO:0007669"/>
    <property type="project" value="InterPro"/>
</dbReference>
<evidence type="ECO:0000256" key="6">
    <source>
        <dbReference type="ARBA" id="ARBA00022989"/>
    </source>
</evidence>
<proteinExistence type="inferred from homology"/>
<gene>
    <name evidence="13" type="ORF">CCAP1982_LOCUS19676</name>
</gene>
<evidence type="ECO:0000256" key="9">
    <source>
        <dbReference type="PIRNR" id="PIRNR000439"/>
    </source>
</evidence>
<dbReference type="GO" id="GO:0005789">
    <property type="term" value="C:endoplasmic reticulum membrane"/>
    <property type="evidence" value="ECO:0007669"/>
    <property type="project" value="UniProtKB-SubCell"/>
</dbReference>
<evidence type="ECO:0000256" key="5">
    <source>
        <dbReference type="ARBA" id="ARBA00022824"/>
    </source>
</evidence>
<feature type="transmembrane region" description="Helical" evidence="12">
    <location>
        <begin position="203"/>
        <end position="222"/>
    </location>
</feature>
<keyword evidence="5 9" id="KW-0256">Endoplasmic reticulum</keyword>
<keyword evidence="4 12" id="KW-0812">Transmembrane</keyword>
<dbReference type="InterPro" id="IPR004299">
    <property type="entry name" value="MBOAT_fam"/>
</dbReference>
<dbReference type="EMBL" id="CAJHJT010000056">
    <property type="protein sequence ID" value="CAD7011587.1"/>
    <property type="molecule type" value="Genomic_DNA"/>
</dbReference>
<feature type="transmembrane region" description="Helical" evidence="12">
    <location>
        <begin position="537"/>
        <end position="557"/>
    </location>
</feature>
<feature type="region of interest" description="Disordered" evidence="11">
    <location>
        <begin position="94"/>
        <end position="134"/>
    </location>
</feature>
<evidence type="ECO:0000256" key="8">
    <source>
        <dbReference type="ARBA" id="ARBA00023315"/>
    </source>
</evidence>
<accession>A0A811V8K0</accession>
<dbReference type="GO" id="GO:0008203">
    <property type="term" value="P:cholesterol metabolic process"/>
    <property type="evidence" value="ECO:0007669"/>
    <property type="project" value="TreeGrafter"/>
</dbReference>
<feature type="transmembrane region" description="Helical" evidence="12">
    <location>
        <begin position="510"/>
        <end position="530"/>
    </location>
</feature>
<comment type="similarity">
    <text evidence="2 9">Belongs to the membrane-bound acyltransferase family. Sterol o-acyltransferase subfamily.</text>
</comment>
<dbReference type="OrthoDB" id="10039049at2759"/>
<reference evidence="13" key="1">
    <citation type="submission" date="2020-11" db="EMBL/GenBank/DDBJ databases">
        <authorList>
            <person name="Whitehead M."/>
        </authorList>
    </citation>
    <scope>NUCLEOTIDE SEQUENCE</scope>
    <source>
        <strain evidence="13">EGII</strain>
    </source>
</reference>
<feature type="transmembrane region" description="Helical" evidence="12">
    <location>
        <begin position="363"/>
        <end position="381"/>
    </location>
</feature>
<evidence type="ECO:0000256" key="12">
    <source>
        <dbReference type="SAM" id="Phobius"/>
    </source>
</evidence>
<keyword evidence="7 9" id="KW-0472">Membrane</keyword>
<evidence type="ECO:0000313" key="14">
    <source>
        <dbReference type="Proteomes" id="UP000606786"/>
    </source>
</evidence>
<dbReference type="InterPro" id="IPR014371">
    <property type="entry name" value="Oat_ACAT_DAG_ARE"/>
</dbReference>
<evidence type="ECO:0000256" key="10">
    <source>
        <dbReference type="PIRSR" id="PIRSR000439-1"/>
    </source>
</evidence>
<feature type="active site" evidence="10">
    <location>
        <position position="500"/>
    </location>
</feature>
<feature type="transmembrane region" description="Helical" evidence="12">
    <location>
        <begin position="486"/>
        <end position="504"/>
    </location>
</feature>
<feature type="transmembrane region" description="Helical" evidence="12">
    <location>
        <begin position="415"/>
        <end position="436"/>
    </location>
</feature>
<evidence type="ECO:0000256" key="4">
    <source>
        <dbReference type="ARBA" id="ARBA00022692"/>
    </source>
</evidence>